<dbReference type="InParanoid" id="A0A1Y2B4Z9"/>
<keyword evidence="8" id="KW-1185">Reference proteome</keyword>
<protein>
    <submittedName>
        <fullName evidence="7">Secretory pathway protein Sec39-domain-containing protein</fullName>
    </submittedName>
</protein>
<feature type="region of interest" description="Disordered" evidence="5">
    <location>
        <begin position="205"/>
        <end position="232"/>
    </location>
</feature>
<comment type="caution">
    <text evidence="7">The sequence shown here is derived from an EMBL/GenBank/DDBJ whole genome shotgun (WGS) entry which is preliminary data.</text>
</comment>
<feature type="compositionally biased region" description="Basic and acidic residues" evidence="5">
    <location>
        <begin position="1029"/>
        <end position="1040"/>
    </location>
</feature>
<organism evidence="7 8">
    <name type="scientific">Naematelia encephala</name>
    <dbReference type="NCBI Taxonomy" id="71784"/>
    <lineage>
        <taxon>Eukaryota</taxon>
        <taxon>Fungi</taxon>
        <taxon>Dikarya</taxon>
        <taxon>Basidiomycota</taxon>
        <taxon>Agaricomycotina</taxon>
        <taxon>Tremellomycetes</taxon>
        <taxon>Tremellales</taxon>
        <taxon>Naemateliaceae</taxon>
        <taxon>Naematelia</taxon>
    </lineage>
</organism>
<gene>
    <name evidence="7" type="ORF">BCR39DRAFT_505522</name>
</gene>
<dbReference type="OrthoDB" id="27490at2759"/>
<evidence type="ECO:0000256" key="5">
    <source>
        <dbReference type="SAM" id="MobiDB-lite"/>
    </source>
</evidence>
<keyword evidence="4" id="KW-0653">Protein transport</keyword>
<sequence length="1087" mass="119331">MTDLIPSPSQGEASTSIDSSRVDLRSAVSLQDILSADPSTISPEAIASALSSSTDLEAFEQCRNFFMGGKVGDVEIAGTLLNAVEGRGQAVIAKLERIMRSLIGSDQVDWRLVKSEIWQEGLSALSTGQEDEQRLLESVVQLHDVRKRFDTYNLLMPPIPLDPFSSTSAVNPSAQIEGTMDLEDPWAEPTDDAEEVPQIEDPWDEAASEPKEPSGPTITETPPEEDGSNLIDDQSVTLGDFLSMSIVDSALDMASGGQIAALKIVWSRHQDDLWRYRVALLDAFPAWTNPRDLQEAELLPKLHVDGAESLPKPSTQIPFVDALCIFLSHSSTSALPTNDAALSATEIVSWYESRISSLDTFGLVDLQLAWVQQGASQGITSLEILGEDLSLLSKLVYEANLSPAQQAHWSLATWRTAGETQIVQAYLSNSTAMSVVGDIRRLILPYLHVLESRAERAGKSDPKLVERYLHDAILSLPLHLALPVFEHSKATLPPAERIVRNDQDVARLALACLYGSDARDVWATMSAVFECLPVWDVSGGDLESDKEATASTLEAIATFVRPTKAGIAPPTSKDLFIFFHPLPFASLSRALDILDVHLESGEILARWDVAVQLRFLLQSSRDRGDQLELAEKMCRRQAIKGLDERRWDALWSDMKKLNGGDDALLRGAFGVLSYDDMMRVYLGGLLASGRFDIARRMIRKLEIDHGLSFQLVEEVVLAASREFYENADTGNIHTGDMKLAYDCLTVARPSPAISSERSFIEATSRLTTYNLPSTSNPFSTLSPIEIRHTKNKLDLVRLVLSTSDDAFRHSEIVLELSDKLGHKNDPVARGQVLGMLADSAIQHGDFERAYEHVQSMVSLAKGRNLQGREGLREVCWKLCAELGGQTEYSDTPNKMTLLGQAVEMCPADQIPNILSTWRKVEEGQIKLGQAAKRRRLTGDIHSGSTRHKSDNNNTTTTISSPSSPTHGQQHSTRGRNGEERVLGSRTAARAAKLALDFSDRLNRQFATSPTLPSGAFNALSLSRSRSRSISRDHNVDEREGNTGTVGDRGFGEIFDTADGERVRQGARRAFVKGVGWLLGADEKEISG</sequence>
<feature type="domain" description="Sec39" evidence="6">
    <location>
        <begin position="250"/>
        <end position="923"/>
    </location>
</feature>
<dbReference type="GO" id="GO:0006890">
    <property type="term" value="P:retrograde vesicle-mediated transport, Golgi to endoplasmic reticulum"/>
    <property type="evidence" value="ECO:0007669"/>
    <property type="project" value="InterPro"/>
</dbReference>
<dbReference type="STRING" id="71784.A0A1Y2B4Z9"/>
<evidence type="ECO:0000313" key="7">
    <source>
        <dbReference type="EMBL" id="ORY29557.1"/>
    </source>
</evidence>
<feature type="region of interest" description="Disordered" evidence="5">
    <location>
        <begin position="928"/>
        <end position="984"/>
    </location>
</feature>
<evidence type="ECO:0000256" key="1">
    <source>
        <dbReference type="ARBA" id="ARBA00004240"/>
    </source>
</evidence>
<evidence type="ECO:0000313" key="8">
    <source>
        <dbReference type="Proteomes" id="UP000193986"/>
    </source>
</evidence>
<evidence type="ECO:0000259" key="6">
    <source>
        <dbReference type="Pfam" id="PF08314"/>
    </source>
</evidence>
<dbReference type="GO" id="GO:0000149">
    <property type="term" value="F:SNARE binding"/>
    <property type="evidence" value="ECO:0007669"/>
    <property type="project" value="TreeGrafter"/>
</dbReference>
<dbReference type="Pfam" id="PF08314">
    <property type="entry name" value="Sec39"/>
    <property type="match status" value="1"/>
</dbReference>
<reference evidence="7 8" key="1">
    <citation type="submission" date="2016-07" db="EMBL/GenBank/DDBJ databases">
        <title>Pervasive Adenine N6-methylation of Active Genes in Fungi.</title>
        <authorList>
            <consortium name="DOE Joint Genome Institute"/>
            <person name="Mondo S.J."/>
            <person name="Dannebaum R.O."/>
            <person name="Kuo R.C."/>
            <person name="Labutti K."/>
            <person name="Haridas S."/>
            <person name="Kuo A."/>
            <person name="Salamov A."/>
            <person name="Ahrendt S.R."/>
            <person name="Lipzen A."/>
            <person name="Sullivan W."/>
            <person name="Andreopoulos W.B."/>
            <person name="Clum A."/>
            <person name="Lindquist E."/>
            <person name="Daum C."/>
            <person name="Ramamoorthy G.K."/>
            <person name="Gryganskyi A."/>
            <person name="Culley D."/>
            <person name="Magnuson J.K."/>
            <person name="James T.Y."/>
            <person name="O'Malley M.A."/>
            <person name="Stajich J.E."/>
            <person name="Spatafora J.W."/>
            <person name="Visel A."/>
            <person name="Grigoriev I.V."/>
        </authorList>
    </citation>
    <scope>NUCLEOTIDE SEQUENCE [LARGE SCALE GENOMIC DNA]</scope>
    <source>
        <strain evidence="7 8">68-887.2</strain>
    </source>
</reference>
<dbReference type="GO" id="GO:0070939">
    <property type="term" value="C:Dsl1/NZR complex"/>
    <property type="evidence" value="ECO:0007669"/>
    <property type="project" value="TreeGrafter"/>
</dbReference>
<keyword evidence="2" id="KW-0813">Transport</keyword>
<evidence type="ECO:0000256" key="2">
    <source>
        <dbReference type="ARBA" id="ARBA00022448"/>
    </source>
</evidence>
<keyword evidence="3" id="KW-0256">Endoplasmic reticulum</keyword>
<dbReference type="EMBL" id="MCFC01000025">
    <property type="protein sequence ID" value="ORY29557.1"/>
    <property type="molecule type" value="Genomic_DNA"/>
</dbReference>
<evidence type="ECO:0000256" key="3">
    <source>
        <dbReference type="ARBA" id="ARBA00022824"/>
    </source>
</evidence>
<dbReference type="GO" id="GO:0015031">
    <property type="term" value="P:protein transport"/>
    <property type="evidence" value="ECO:0007669"/>
    <property type="project" value="UniProtKB-KW"/>
</dbReference>
<feature type="compositionally biased region" description="Low complexity" evidence="5">
    <location>
        <begin position="951"/>
        <end position="965"/>
    </location>
</feature>
<dbReference type="InterPro" id="IPR013244">
    <property type="entry name" value="Sec39_domain"/>
</dbReference>
<proteinExistence type="predicted"/>
<accession>A0A1Y2B4Z9</accession>
<dbReference type="PANTHER" id="PTHR15922">
    <property type="entry name" value="NEUROBLASTOMA-AMPLIFIED SEQUENCE"/>
    <property type="match status" value="1"/>
</dbReference>
<feature type="region of interest" description="Disordered" evidence="5">
    <location>
        <begin position="1021"/>
        <end position="1050"/>
    </location>
</feature>
<evidence type="ECO:0000256" key="4">
    <source>
        <dbReference type="ARBA" id="ARBA00022927"/>
    </source>
</evidence>
<dbReference type="Proteomes" id="UP000193986">
    <property type="component" value="Unassembled WGS sequence"/>
</dbReference>
<comment type="subcellular location">
    <subcellularLocation>
        <location evidence="1">Endoplasmic reticulum</location>
    </subcellularLocation>
</comment>
<name>A0A1Y2B4Z9_9TREE</name>
<dbReference type="PANTHER" id="PTHR15922:SF2">
    <property type="entry name" value="NBAS SUBUNIT OF NRZ TETHERING COMPLEX"/>
    <property type="match status" value="1"/>
</dbReference>
<dbReference type="AlphaFoldDB" id="A0A1Y2B4Z9"/>